<reference evidence="2" key="1">
    <citation type="journal article" date="2015" name="Nature">
        <title>Complex archaea that bridge the gap between prokaryotes and eukaryotes.</title>
        <authorList>
            <person name="Spang A."/>
            <person name="Saw J.H."/>
            <person name="Jorgensen S.L."/>
            <person name="Zaremba-Niedzwiedzka K."/>
            <person name="Martijn J."/>
            <person name="Lind A.E."/>
            <person name="van Eijk R."/>
            <person name="Schleper C."/>
            <person name="Guy L."/>
            <person name="Ettema T.J."/>
        </authorList>
    </citation>
    <scope>NUCLEOTIDE SEQUENCE</scope>
</reference>
<proteinExistence type="predicted"/>
<sequence length="160" mass="18031">MPKYDYECPDGHLFEAVAGFDDDVLLCRHSYGRSKVGTHNVVCGLPAKRHAVYRDQAVIFKGEGFTKSVVAPPPPDPKSTQGLTSDEAVEVWDDIAKEAYQYDKNDRPYLYEEERTFVREEGLSVEQAAEAGAEGKALPQKVKAKAKKARRKYREHRRGT</sequence>
<gene>
    <name evidence="2" type="ORF">LCGC14_2275670</name>
</gene>
<feature type="compositionally biased region" description="Basic residues" evidence="1">
    <location>
        <begin position="142"/>
        <end position="160"/>
    </location>
</feature>
<comment type="caution">
    <text evidence="2">The sequence shown here is derived from an EMBL/GenBank/DDBJ whole genome shotgun (WGS) entry which is preliminary data.</text>
</comment>
<protein>
    <submittedName>
        <fullName evidence="2">Uncharacterized protein</fullName>
    </submittedName>
</protein>
<evidence type="ECO:0000313" key="2">
    <source>
        <dbReference type="EMBL" id="KKL53415.1"/>
    </source>
</evidence>
<name>A0A0F9F863_9ZZZZ</name>
<evidence type="ECO:0000256" key="1">
    <source>
        <dbReference type="SAM" id="MobiDB-lite"/>
    </source>
</evidence>
<organism evidence="2">
    <name type="scientific">marine sediment metagenome</name>
    <dbReference type="NCBI Taxonomy" id="412755"/>
    <lineage>
        <taxon>unclassified sequences</taxon>
        <taxon>metagenomes</taxon>
        <taxon>ecological metagenomes</taxon>
    </lineage>
</organism>
<accession>A0A0F9F863</accession>
<dbReference type="EMBL" id="LAZR01031552">
    <property type="protein sequence ID" value="KKL53415.1"/>
    <property type="molecule type" value="Genomic_DNA"/>
</dbReference>
<dbReference type="AlphaFoldDB" id="A0A0F9F863"/>
<feature type="compositionally biased region" description="Low complexity" evidence="1">
    <location>
        <begin position="128"/>
        <end position="141"/>
    </location>
</feature>
<feature type="region of interest" description="Disordered" evidence="1">
    <location>
        <begin position="128"/>
        <end position="160"/>
    </location>
</feature>